<evidence type="ECO:0000259" key="16">
    <source>
        <dbReference type="PROSITE" id="PS51190"/>
    </source>
</evidence>
<keyword evidence="4" id="KW-0723">Serine/threonine-protein kinase</keyword>
<evidence type="ECO:0000256" key="3">
    <source>
        <dbReference type="ARBA" id="ARBA00012513"/>
    </source>
</evidence>
<evidence type="ECO:0000256" key="2">
    <source>
        <dbReference type="ARBA" id="ARBA00010769"/>
    </source>
</evidence>
<name>A0ABQ0F4L2_APOSI</name>
<dbReference type="EC" id="2.7.11.1" evidence="3"/>
<dbReference type="Pfam" id="PF00454">
    <property type="entry name" value="PI3_PI4_kinase"/>
    <property type="match status" value="1"/>
</dbReference>
<keyword evidence="12" id="KW-0175">Coiled coil</keyword>
<keyword evidence="5" id="KW-0808">Transferase</keyword>
<evidence type="ECO:0000256" key="1">
    <source>
        <dbReference type="ARBA" id="ARBA00004123"/>
    </source>
</evidence>
<dbReference type="InterPro" id="IPR038980">
    <property type="entry name" value="ATM_plant"/>
</dbReference>
<comment type="caution">
    <text evidence="17">The sequence shown here is derived from an EMBL/GenBank/DDBJ whole genome shotgun (WGS) entry which is preliminary data.</text>
</comment>
<evidence type="ECO:0000256" key="11">
    <source>
        <dbReference type="ARBA" id="ARBA00047899"/>
    </source>
</evidence>
<feature type="region of interest" description="Disordered" evidence="13">
    <location>
        <begin position="1943"/>
        <end position="1964"/>
    </location>
</feature>
<evidence type="ECO:0000256" key="7">
    <source>
        <dbReference type="ARBA" id="ARBA00022763"/>
    </source>
</evidence>
<dbReference type="Pfam" id="PF02259">
    <property type="entry name" value="FAT"/>
    <property type="match status" value="1"/>
</dbReference>
<organism evidence="17 18">
    <name type="scientific">Apodemus speciosus</name>
    <name type="common">Large Japanese field mouse</name>
    <dbReference type="NCBI Taxonomy" id="105296"/>
    <lineage>
        <taxon>Eukaryota</taxon>
        <taxon>Metazoa</taxon>
        <taxon>Chordata</taxon>
        <taxon>Craniata</taxon>
        <taxon>Vertebrata</taxon>
        <taxon>Euteleostomi</taxon>
        <taxon>Mammalia</taxon>
        <taxon>Eutheria</taxon>
        <taxon>Euarchontoglires</taxon>
        <taxon>Glires</taxon>
        <taxon>Rodentia</taxon>
        <taxon>Myomorpha</taxon>
        <taxon>Muroidea</taxon>
        <taxon>Muridae</taxon>
        <taxon>Murinae</taxon>
        <taxon>Apodemus</taxon>
    </lineage>
</organism>
<keyword evidence="8 17" id="KW-0418">Kinase</keyword>
<dbReference type="Pfam" id="PF11640">
    <property type="entry name" value="TAN"/>
    <property type="match status" value="1"/>
</dbReference>
<evidence type="ECO:0000259" key="14">
    <source>
        <dbReference type="PROSITE" id="PS50290"/>
    </source>
</evidence>
<dbReference type="InterPro" id="IPR036940">
    <property type="entry name" value="PI3/4_kinase_cat_sf"/>
</dbReference>
<keyword evidence="6" id="KW-0547">Nucleotide-binding</keyword>
<dbReference type="Pfam" id="PF02260">
    <property type="entry name" value="FATC"/>
    <property type="match status" value="1"/>
</dbReference>
<evidence type="ECO:0000313" key="18">
    <source>
        <dbReference type="Proteomes" id="UP001623349"/>
    </source>
</evidence>
<dbReference type="InterPro" id="IPR018936">
    <property type="entry name" value="PI3/4_kinase_CS"/>
</dbReference>
<feature type="compositionally biased region" description="Polar residues" evidence="13">
    <location>
        <begin position="1949"/>
        <end position="1960"/>
    </location>
</feature>
<feature type="domain" description="FAT" evidence="15">
    <location>
        <begin position="1908"/>
        <end position="2536"/>
    </location>
</feature>
<dbReference type="InterPro" id="IPR003152">
    <property type="entry name" value="FATC_dom"/>
</dbReference>
<evidence type="ECO:0000256" key="6">
    <source>
        <dbReference type="ARBA" id="ARBA00022741"/>
    </source>
</evidence>
<keyword evidence="9" id="KW-0067">ATP-binding</keyword>
<feature type="region of interest" description="Disordered" evidence="13">
    <location>
        <begin position="2545"/>
        <end position="2568"/>
    </location>
</feature>
<dbReference type="InterPro" id="IPR021668">
    <property type="entry name" value="TAN"/>
</dbReference>
<dbReference type="SUPFAM" id="SSF48371">
    <property type="entry name" value="ARM repeat"/>
    <property type="match status" value="1"/>
</dbReference>
<dbReference type="EMBL" id="BAAFST010000009">
    <property type="protein sequence ID" value="GAB1294214.1"/>
    <property type="molecule type" value="Genomic_DNA"/>
</dbReference>
<evidence type="ECO:0000259" key="15">
    <source>
        <dbReference type="PROSITE" id="PS51189"/>
    </source>
</evidence>
<keyword evidence="18" id="KW-1185">Reference proteome</keyword>
<dbReference type="InterPro" id="IPR011009">
    <property type="entry name" value="Kinase-like_dom_sf"/>
</dbReference>
<dbReference type="PROSITE" id="PS00915">
    <property type="entry name" value="PI3_4_KINASE_1"/>
    <property type="match status" value="1"/>
</dbReference>
<keyword evidence="10" id="KW-0539">Nucleus</keyword>
<dbReference type="InterPro" id="IPR016024">
    <property type="entry name" value="ARM-type_fold"/>
</dbReference>
<evidence type="ECO:0000256" key="4">
    <source>
        <dbReference type="ARBA" id="ARBA00022527"/>
    </source>
</evidence>
<keyword evidence="7" id="KW-0227">DNA damage</keyword>
<comment type="subcellular location">
    <subcellularLocation>
        <location evidence="1">Nucleus</location>
    </subcellularLocation>
</comment>
<feature type="region of interest" description="Disordered" evidence="13">
    <location>
        <begin position="2956"/>
        <end position="2979"/>
    </location>
</feature>
<dbReference type="InterPro" id="IPR003151">
    <property type="entry name" value="PIK-rel_kinase_FAT"/>
</dbReference>
<dbReference type="Gene3D" id="3.30.1010.10">
    <property type="entry name" value="Phosphatidylinositol 3-kinase Catalytic Subunit, Chain A, domain 4"/>
    <property type="match status" value="1"/>
</dbReference>
<evidence type="ECO:0000256" key="13">
    <source>
        <dbReference type="SAM" id="MobiDB-lite"/>
    </source>
</evidence>
<evidence type="ECO:0000256" key="8">
    <source>
        <dbReference type="ARBA" id="ARBA00022777"/>
    </source>
</evidence>
<dbReference type="PROSITE" id="PS51190">
    <property type="entry name" value="FATC"/>
    <property type="match status" value="1"/>
</dbReference>
<dbReference type="InterPro" id="IPR044107">
    <property type="entry name" value="PIKKc_ATM"/>
</dbReference>
<dbReference type="Gene3D" id="1.10.1070.11">
    <property type="entry name" value="Phosphatidylinositol 3-/4-kinase, catalytic domain"/>
    <property type="match status" value="1"/>
</dbReference>
<dbReference type="PROSITE" id="PS50290">
    <property type="entry name" value="PI3_4_KINASE_3"/>
    <property type="match status" value="1"/>
</dbReference>
<reference evidence="17 18" key="1">
    <citation type="submission" date="2024-08" db="EMBL/GenBank/DDBJ databases">
        <title>The draft genome of Apodemus speciosus.</title>
        <authorList>
            <person name="Nabeshima K."/>
            <person name="Suzuki S."/>
            <person name="Onuma M."/>
        </authorList>
    </citation>
    <scope>NUCLEOTIDE SEQUENCE [LARGE SCALE GENOMIC DNA]</scope>
    <source>
        <strain evidence="17">IB14-021</strain>
    </source>
</reference>
<protein>
    <recommendedName>
        <fullName evidence="3">non-specific serine/threonine protein kinase</fullName>
        <ecNumber evidence="3">2.7.11.1</ecNumber>
    </recommendedName>
</protein>
<dbReference type="SUPFAM" id="SSF56112">
    <property type="entry name" value="Protein kinase-like (PK-like)"/>
    <property type="match status" value="1"/>
</dbReference>
<comment type="similarity">
    <text evidence="2">Belongs to the PI3/PI4-kinase family. ATM subfamily.</text>
</comment>
<dbReference type="Proteomes" id="UP001623349">
    <property type="component" value="Unassembled WGS sequence"/>
</dbReference>
<dbReference type="InterPro" id="IPR000403">
    <property type="entry name" value="PI3/4_kinase_cat_dom"/>
</dbReference>
<dbReference type="PANTHER" id="PTHR37079">
    <property type="entry name" value="SERINE/THREONINE-PROTEIN KINASE ATM"/>
    <property type="match status" value="1"/>
</dbReference>
<dbReference type="PANTHER" id="PTHR37079:SF4">
    <property type="entry name" value="SERINE_THREONINE-PROTEIN KINASE ATM"/>
    <property type="match status" value="1"/>
</dbReference>
<dbReference type="SMART" id="SM00146">
    <property type="entry name" value="PI3Kc"/>
    <property type="match status" value="1"/>
</dbReference>
<proteinExistence type="inferred from homology"/>
<dbReference type="GO" id="GO:0016301">
    <property type="term" value="F:kinase activity"/>
    <property type="evidence" value="ECO:0007669"/>
    <property type="project" value="UniProtKB-KW"/>
</dbReference>
<evidence type="ECO:0000256" key="9">
    <source>
        <dbReference type="ARBA" id="ARBA00022840"/>
    </source>
</evidence>
<comment type="catalytic activity">
    <reaction evidence="11">
        <text>L-threonyl-[protein] + ATP = O-phospho-L-threonyl-[protein] + ADP + H(+)</text>
        <dbReference type="Rhea" id="RHEA:46608"/>
        <dbReference type="Rhea" id="RHEA-COMP:11060"/>
        <dbReference type="Rhea" id="RHEA-COMP:11605"/>
        <dbReference type="ChEBI" id="CHEBI:15378"/>
        <dbReference type="ChEBI" id="CHEBI:30013"/>
        <dbReference type="ChEBI" id="CHEBI:30616"/>
        <dbReference type="ChEBI" id="CHEBI:61977"/>
        <dbReference type="ChEBI" id="CHEBI:456216"/>
        <dbReference type="EC" id="2.7.11.1"/>
    </reaction>
</comment>
<evidence type="ECO:0000256" key="12">
    <source>
        <dbReference type="SAM" id="Coils"/>
    </source>
</evidence>
<sequence>MSLALNDLLICCRQLEHDRATERRKEVDKFKRLIQDPETVQHLDRHSDSKQGKYLNWDAVFRFLQKYIQKETESLRTAKSNVSASTQTSRQKKMQEISSLVRYFIKCANKRIGAPRLKCQDLLNYVMDTVKDSSTGVTYGADCSNILLKDILSVRKYWCEVSQQQWLELFSLYFRLYLKPSQDINRVLVARIIHAVTRGCCSQTDGLPATFLDLFSKAIQSARQEKSSPGLSHILAALNIFLKTLAVNFRKRVCEIGDEILPTLLYIWTQHRLNDSLKEVIIDLIQLQIYIHHPRGAKAPEEGAYESMKWKSILYNLYDLLVNEISHIGSRGKYSSGSRNIAVKENLVDLMADICYQLFNADTRSVEISQSYATQRESTDYSVPCKRRKIDIGWEVIKDNLQKSQNDFDLVPWLQITSRLISKYPSSLPNCELSPLILILYQLLPQQRRGERIPYVLRCLKEAALCQGKKSDLESSQKSDLLKLWIKIWPITFRGISNEQTQAENFGLLGAIIQGSLVELDREFWKLFTGSACKPSSPSVCCLTLALSICVVPDAIKMGTEQSVSEANGSFSVKESIMRWLLFDQLEDDLEDGTELPPVLQSNFPHLVLEKILVSLTMKNSKAAMKFFQSVPECEQHCEDKEEPSFLEVEELFLQTTFDKMDFLTTVNEYAVEKFQSSVGFSVHQNLKESLDHYLLGLSEQLLNNYSSEITSSETLVRCSSLLVGVLGCYCYMGIITEDEAHKSELFQKAKSLMQCILQTRLPLVFSLRLLTSKLMNDIADICKSLASCTKKSLDYGEVHSVKDDDDGGDGGSLMEAQGPSSTGLFSGYPASTVSDANDYGENQNAVGAMSPLTADYLSKQDHLLLDMLRFLCLSVTASQSHTVSFRGADIRRKLLMLLDSSTLDLTKPLHLHMYLVLLKNLPGKEHLLPMEDVVELLQPLSLVCSLHRRDQDVCKMILSNVLHIVTNLGQGSVEEESTRNAQGQFLTVMGAFWHLTKEKKCIFSVRMALLKCLQTLLEADPYSKWAMLNVKGQDFPVNEVFPQFLADDHHHVRMLAAGSISRLFQDMRQGSSSRSLKALPLKYQQTSFHNAYVTAEAGIRELLCDSQNPDLLDEIYNRKSVLLMVIAVVLHCSPVCEKQALFALCKSVKENGLEPCLVKKVLEKVSESFGCRCLEDFMASHLDYLVSEWLNLQDTNYSFSSFPFTLLNYTRVEDFYSSCYKILIPHLVIRSHFVEVKSIASQIQKCWKSLLIECFPKILVHILPYFAYEGTGDSSVSQKRETATNVYDTLKGEDFLGKQIDQVFISNLPEIVVELLMTLHETADSDASQSTALCDFSGDLDPAPNPPYFPSHVIKATFAYISNCHKTKFKSILEILSKIPDSYQKILLAICEQAAEANNVFKKHRILKIYHLFVSLLLKDIQSGLGGAWAFVLRDVIYTLIHYINKRSSHFTDVSLRSFSLCCDLLSRVCHTAVTHCKDALENHLHVIVGTLIPLVDYQEVQEQVLDLLKYLVIDNKDNKNLFVTIKLLDPFPDHVVFKDLRLTQQKIKYSRGPFSLLEEINHFLSVSAYNPLPLTRLEGLKDLRRQLEQHKDQMLDLLRASQDNPQDGIVVKLVVSLLQLSKMAVNQPGEREVLEAVGRCLGEIGPLDFSTIAVQYSKDTSYAKADGLPEDRELQWTLIMLTALNNTLVEDSVTIRSAAATCLKNILATKTGHIFWENYKTSADPMLTYLQPFRASRKKFLEVPQFVKEDVLEGLDDVNLWVPQSESHDIWIKTLTCAFLDSGGIKSEILQLLKPMCEAKTDFCQMVLPYLIHDVLLQDTHDSWRALLSTHVRGFFTSCFKLSSQASRSATPANSDSESENFLRCCLDKKSQRTMLAVVDYLRRQKRPSSGTAFDDAFWLDLNYLEVAKVAQSCAAHFTALLYAEIYSDKKSMDEQERRAQCPTFEEGSQGTTISSLSEKSKEETGISLQDLLLEIYRSIGEPDSLYGCGGGKMLQPLTRIRTYEHEATWEKALVTYDLETTISSSTRQSGIIQCLAEFGALPYSVCLLERIRSRKKRALCRAAGAAFPGGMEDHAVGPLQSCRCQEVEGTSYHESLYNALQCLRNREFSTFYESLRYARAKEVEELSKGSLESVYSLYPTLSRLQAIGELENSGELFSRSVTDRECSEVYLKWQKHSQLLKDSDFSFQEPLMALRTVILEILAQKEVESSRGACCKDILTKHLVEFSVLARTFKNTQLPERAIFKIKQYNSTICGISEWHLEEAQVFWAKKEQSLALSILKQMIKKLDSSFKGNDAGLKVIYAECLRVCGNWLAETCLENPAVIMQTYLEKAVKVAGSYDGNSRELRNGQMKAFLSLARFSDTQYQRIENYMKSSEFENKQTLLKRAKEEVGLLREHKIQTNRYTVKVQRELELDECALRALTEDRKRFLCKAVENYISCLLSGEEHDLWVFRLCSLWLENSGVSEVNGMMKKDGMKISSYKFLPLMYQLAARMGTKMTGGLGFHEVLNNLISRISLDHPHHTLFIILALANANKDEFLSKPETARRSRITKNAPKENSQLDEDRTEAATKIIHSIRSQRRKMVKDMEALCDAYIILANLDASQWRTQRKGINIPANQPITKLKNLEDVVVPTMEIKVDPTGEYENLVTIKSFKTEFRLAGGLNLPKIIDCVGSDGKERRQLVKGRDDLRQDAVMQQVFQMCNTLLQRNTETRKRKLTICTYKVVPLSQRSGVLEWCTGTIPIGEYLVNNEEGAHKRYRPNDFSAYQCQKKMMEVQKKSFEEKYDTFMTICQNFEPVFRYFCMEKFLDPAVWFEKRLAYTRSVATSSIALTRLARVSPVGYILGLGDRHVQNILINEQSAELVHIDLGVAFEQGKILPTPETVPFRLSRDIVDGMGITGVEGVFRRCCEKTMEVMRSSQETLLTIVEVLLYDPLFDWTMNPLKALYLQQRPEDETDLHSTPNADDQECKRSPSDAEQSFNKVAERVLMRLQEKLKGVEEGTVLSVGGQVNLLIQQAMDPKNLSRLFPGWKAWV</sequence>
<feature type="coiled-coil region" evidence="12">
    <location>
        <begin position="1579"/>
        <end position="1606"/>
    </location>
</feature>
<dbReference type="PROSITE" id="PS51189">
    <property type="entry name" value="FAT"/>
    <property type="match status" value="1"/>
</dbReference>
<evidence type="ECO:0000256" key="5">
    <source>
        <dbReference type="ARBA" id="ARBA00022679"/>
    </source>
</evidence>
<dbReference type="CDD" id="cd05171">
    <property type="entry name" value="PIKKc_ATM"/>
    <property type="match status" value="1"/>
</dbReference>
<dbReference type="SMART" id="SM01342">
    <property type="entry name" value="TAN"/>
    <property type="match status" value="1"/>
</dbReference>
<feature type="domain" description="FATC" evidence="16">
    <location>
        <begin position="3004"/>
        <end position="3036"/>
    </location>
</feature>
<evidence type="ECO:0000313" key="17">
    <source>
        <dbReference type="EMBL" id="GAB1294214.1"/>
    </source>
</evidence>
<evidence type="ECO:0000256" key="10">
    <source>
        <dbReference type="ARBA" id="ARBA00023242"/>
    </source>
</evidence>
<accession>A0ABQ0F4L2</accession>
<feature type="domain" description="PI3K/PI4K catalytic" evidence="14">
    <location>
        <begin position="2656"/>
        <end position="2978"/>
    </location>
</feature>
<gene>
    <name evidence="17" type="ORF">APTSU1_000944700</name>
</gene>
<dbReference type="InterPro" id="IPR014009">
    <property type="entry name" value="PIK_FAT"/>
</dbReference>
<dbReference type="SMART" id="SM01343">
    <property type="entry name" value="FATC"/>
    <property type="match status" value="1"/>
</dbReference>